<dbReference type="InterPro" id="IPR012434">
    <property type="entry name" value="DUF1631"/>
</dbReference>
<feature type="compositionally biased region" description="Gly residues" evidence="1">
    <location>
        <begin position="25"/>
        <end position="34"/>
    </location>
</feature>
<feature type="region of interest" description="Disordered" evidence="1">
    <location>
        <begin position="20"/>
        <end position="49"/>
    </location>
</feature>
<evidence type="ECO:0008006" key="4">
    <source>
        <dbReference type="Google" id="ProtNLM"/>
    </source>
</evidence>
<feature type="compositionally biased region" description="Pro residues" evidence="1">
    <location>
        <begin position="417"/>
        <end position="433"/>
    </location>
</feature>
<feature type="compositionally biased region" description="Low complexity" evidence="1">
    <location>
        <begin position="381"/>
        <end position="394"/>
    </location>
</feature>
<dbReference type="KEGG" id="xba:C7S18_22015"/>
<gene>
    <name evidence="2" type="ORF">C7S18_22015</name>
</gene>
<name>A0A2P1PXW6_9GAMM</name>
<accession>A0A2P1PXW6</accession>
<feature type="compositionally biased region" description="Basic and acidic residues" evidence="1">
    <location>
        <begin position="36"/>
        <end position="48"/>
    </location>
</feature>
<proteinExistence type="predicted"/>
<sequence>MHEREIGRAGDGINQVSVRADAGAGMEGMTGSGSRGSDRKHGIRDRNLPARPRAALEGVLGLLATELERLIRTSLNDLEQALFKLAEQSRSNQEQQRCFEALREVRRGRADVGPRFFLHLETALASVGEDRRAPAFSKSKGGQRELSLVAAEDLDVSLALMEAASKAEIRNSQALFALGQRFGVLAEGPAFEADELPVGPHQLCECIRLAADALEVAPEFRVMFFRHFDRCVFGEYAQLLEQINRSLIEARILPNLILSLPRHRRAESDGANGSAGHGVGSGAGHTPSSGRAPERAVPVDSRSSAPAPEPLHSGAPMPSGAPPKTPPNPNAAALAPEAPAISDSQASAPMQPVAAQSAVSGGGGARSNLAELMQSLARSRAAAAGAGGNPAEHPAPAPTGHSSIPNPSAPNPLSNLAPPPSAAIPPMPKPLPSGPASIAPTSAANEPARRPGTPGHLGKEVLDDLHLPGFSRPMTGWPGVAQKVPTDAANDAFGQMVFDDMRELLAGRRQALGLSPTLAPDSIYPIRHDDIESVLAGLQSRPVTPMFTGGKVTPRTVSHIKQDMLNQLRQLAPSGKAPSLQSEDADTFDLVGLLFDSLLKEGTTTTPMSNMMSRLQVPLLRVALRDKSFFTKRTHPARQFLNAVAETGMYWLDGSDEDRSLLDKMQVVIDRVVHEFQDNVDVFDDLLGDLARHMQTVVRKSDVAERRQVDALKGREKLDHARVVAQKAIADRLAGRKLKTLIKTLLEQAWTDVLALTVLRHGEDSDAFRRRMELVDRLIAAGTPGQDNELQDASTRVELRQEVETGLAQVGVHHEDVQAVVDRLFATGDEPASGAEEGATLTEVAARLKSRSKLGEEGDHSVHTHLPHRAKIDPPLDAEEQQLLAQVRALPFGTWFELKSPGGDRVRRKLSWFSPLTGRCLFVNQRGAKVDETDIERLVREISRGRISVVEDKPDSLLDRAFGAIVKTLKQFAGQGGTA</sequence>
<keyword evidence="3" id="KW-1185">Reference proteome</keyword>
<feature type="region of interest" description="Disordered" evidence="1">
    <location>
        <begin position="380"/>
        <end position="458"/>
    </location>
</feature>
<evidence type="ECO:0000256" key="1">
    <source>
        <dbReference type="SAM" id="MobiDB-lite"/>
    </source>
</evidence>
<evidence type="ECO:0000313" key="2">
    <source>
        <dbReference type="EMBL" id="AVP99683.1"/>
    </source>
</evidence>
<protein>
    <recommendedName>
        <fullName evidence="4">DUF1631 domain-containing protein</fullName>
    </recommendedName>
</protein>
<organism evidence="2 3">
    <name type="scientific">Ahniella affigens</name>
    <dbReference type="NCBI Taxonomy" id="2021234"/>
    <lineage>
        <taxon>Bacteria</taxon>
        <taxon>Pseudomonadati</taxon>
        <taxon>Pseudomonadota</taxon>
        <taxon>Gammaproteobacteria</taxon>
        <taxon>Lysobacterales</taxon>
        <taxon>Rhodanobacteraceae</taxon>
        <taxon>Ahniella</taxon>
    </lineage>
</organism>
<dbReference type="EMBL" id="CP027860">
    <property type="protein sequence ID" value="AVP99683.1"/>
    <property type="molecule type" value="Genomic_DNA"/>
</dbReference>
<dbReference type="Proteomes" id="UP000241074">
    <property type="component" value="Chromosome"/>
</dbReference>
<dbReference type="Pfam" id="PF07793">
    <property type="entry name" value="DUF1631"/>
    <property type="match status" value="2"/>
</dbReference>
<evidence type="ECO:0000313" key="3">
    <source>
        <dbReference type="Proteomes" id="UP000241074"/>
    </source>
</evidence>
<feature type="compositionally biased region" description="Low complexity" evidence="1">
    <location>
        <begin position="402"/>
        <end position="416"/>
    </location>
</feature>
<feature type="compositionally biased region" description="Pro residues" evidence="1">
    <location>
        <begin position="319"/>
        <end position="329"/>
    </location>
</feature>
<dbReference type="AlphaFoldDB" id="A0A2P1PXW6"/>
<reference evidence="2 3" key="2">
    <citation type="submission" date="2018-03" db="EMBL/GenBank/DDBJ databases">
        <authorList>
            <person name="Keele B.F."/>
        </authorList>
    </citation>
    <scope>NUCLEOTIDE SEQUENCE [LARGE SCALE GENOMIC DNA]</scope>
    <source>
        <strain evidence="2 3">D13</strain>
    </source>
</reference>
<reference evidence="2 3" key="1">
    <citation type="submission" date="2018-03" db="EMBL/GenBank/DDBJ databases">
        <title>Ahniella affigens gen. nov., sp. nov., a gammaproteobacterium isolated from sandy soil near a stream.</title>
        <authorList>
            <person name="Ko Y."/>
            <person name="Kim J.-H."/>
        </authorList>
    </citation>
    <scope>NUCLEOTIDE SEQUENCE [LARGE SCALE GENOMIC DNA]</scope>
    <source>
        <strain evidence="2 3">D13</strain>
    </source>
</reference>
<feature type="region of interest" description="Disordered" evidence="1">
    <location>
        <begin position="266"/>
        <end position="363"/>
    </location>
</feature>
<feature type="compositionally biased region" description="Gly residues" evidence="1">
    <location>
        <begin position="273"/>
        <end position="283"/>
    </location>
</feature>
<feature type="compositionally biased region" description="Low complexity" evidence="1">
    <location>
        <begin position="330"/>
        <end position="340"/>
    </location>
</feature>